<dbReference type="InterPro" id="IPR000868">
    <property type="entry name" value="Isochorismatase-like_dom"/>
</dbReference>
<dbReference type="OrthoDB" id="5786063at2"/>
<dbReference type="Gene3D" id="3.40.50.850">
    <property type="entry name" value="Isochorismatase-like"/>
    <property type="match status" value="1"/>
</dbReference>
<reference evidence="2 3" key="1">
    <citation type="submission" date="2019-06" db="EMBL/GenBank/DDBJ databases">
        <title>A complete genome sequence for Luteibacter pinisoli MAH-14.</title>
        <authorList>
            <person name="Baltrus D.A."/>
        </authorList>
    </citation>
    <scope>NUCLEOTIDE SEQUENCE [LARGE SCALE GENOMIC DNA]</scope>
    <source>
        <strain evidence="2 3">MAH-14</strain>
    </source>
</reference>
<feature type="domain" description="Isochorismatase-like" evidence="1">
    <location>
        <begin position="13"/>
        <end position="164"/>
    </location>
</feature>
<organism evidence="2 3">
    <name type="scientific">Luteibacter pinisoli</name>
    <dbReference type="NCBI Taxonomy" id="2589080"/>
    <lineage>
        <taxon>Bacteria</taxon>
        <taxon>Pseudomonadati</taxon>
        <taxon>Pseudomonadota</taxon>
        <taxon>Gammaproteobacteria</taxon>
        <taxon>Lysobacterales</taxon>
        <taxon>Rhodanobacteraceae</taxon>
        <taxon>Luteibacter</taxon>
    </lineage>
</organism>
<name>A0A4Y5Z495_9GAMM</name>
<dbReference type="KEGG" id="lpy:FIV34_11290"/>
<dbReference type="InterPro" id="IPR036380">
    <property type="entry name" value="Isochorismatase-like_sf"/>
</dbReference>
<dbReference type="Pfam" id="PF00857">
    <property type="entry name" value="Isochorismatase"/>
    <property type="match status" value="1"/>
</dbReference>
<gene>
    <name evidence="2" type="ORF">FIV34_11290</name>
</gene>
<dbReference type="InterPro" id="IPR053152">
    <property type="entry name" value="Hydrolase_YcaC-like"/>
</dbReference>
<dbReference type="RefSeq" id="WP_139982763.1">
    <property type="nucleotide sequence ID" value="NZ_CP041046.1"/>
</dbReference>
<dbReference type="GO" id="GO:0016787">
    <property type="term" value="F:hydrolase activity"/>
    <property type="evidence" value="ECO:0007669"/>
    <property type="project" value="UniProtKB-KW"/>
</dbReference>
<sequence length="213" mass="23463">MSFNELITPDSCALALIDFQPAMFQGVQSHDRKVIMDNVQILARAAKLFKVPTILTTVAKDSFSGPFMPEVTDGVFPGQAIIDRTSINSWLNEDFRKAVAATGRKRFVLAGLWTGACVNFPTLDMLREGLEVIVVTDACGDTSVEAHERAVQRMVQAGAVPMTTLQFMFELQQDWARSGTYEGVMDILRALTPYGIQVRFSKWALGEHASEAG</sequence>
<keyword evidence="3" id="KW-1185">Reference proteome</keyword>
<dbReference type="CDD" id="cd01012">
    <property type="entry name" value="YcaC_related"/>
    <property type="match status" value="1"/>
</dbReference>
<proteinExistence type="predicted"/>
<dbReference type="Proteomes" id="UP000316093">
    <property type="component" value="Chromosome"/>
</dbReference>
<dbReference type="AlphaFoldDB" id="A0A4Y5Z495"/>
<dbReference type="SUPFAM" id="SSF52499">
    <property type="entry name" value="Isochorismatase-like hydrolases"/>
    <property type="match status" value="1"/>
</dbReference>
<evidence type="ECO:0000259" key="1">
    <source>
        <dbReference type="Pfam" id="PF00857"/>
    </source>
</evidence>
<accession>A0A4Y5Z495</accession>
<protein>
    <submittedName>
        <fullName evidence="2">Hydrolase</fullName>
    </submittedName>
</protein>
<dbReference type="PANTHER" id="PTHR43559">
    <property type="entry name" value="HYDROLASE YCAC-RELATED"/>
    <property type="match status" value="1"/>
</dbReference>
<dbReference type="PANTHER" id="PTHR43559:SF1">
    <property type="entry name" value="HYDROLASE"/>
    <property type="match status" value="1"/>
</dbReference>
<dbReference type="EMBL" id="CP041046">
    <property type="protein sequence ID" value="QDE39746.1"/>
    <property type="molecule type" value="Genomic_DNA"/>
</dbReference>
<evidence type="ECO:0000313" key="2">
    <source>
        <dbReference type="EMBL" id="QDE39746.1"/>
    </source>
</evidence>
<evidence type="ECO:0000313" key="3">
    <source>
        <dbReference type="Proteomes" id="UP000316093"/>
    </source>
</evidence>
<keyword evidence="2" id="KW-0378">Hydrolase</keyword>